<keyword evidence="2" id="KW-0238">DNA-binding</keyword>
<dbReference type="InterPro" id="IPR036390">
    <property type="entry name" value="WH_DNA-bd_sf"/>
</dbReference>
<evidence type="ECO:0000313" key="6">
    <source>
        <dbReference type="EMBL" id="MFC6066440.1"/>
    </source>
</evidence>
<evidence type="ECO:0000259" key="5">
    <source>
        <dbReference type="PROSITE" id="PS51078"/>
    </source>
</evidence>
<dbReference type="PANTHER" id="PTHR30136">
    <property type="entry name" value="HELIX-TURN-HELIX TRANSCRIPTIONAL REGULATOR, ICLR FAMILY"/>
    <property type="match status" value="1"/>
</dbReference>
<accession>A0ABW1MST3</accession>
<evidence type="ECO:0000313" key="7">
    <source>
        <dbReference type="Proteomes" id="UP001596139"/>
    </source>
</evidence>
<dbReference type="InterPro" id="IPR005471">
    <property type="entry name" value="Tscrpt_reg_IclR_N"/>
</dbReference>
<keyword evidence="7" id="KW-1185">Reference proteome</keyword>
<dbReference type="PROSITE" id="PS51077">
    <property type="entry name" value="HTH_ICLR"/>
    <property type="match status" value="1"/>
</dbReference>
<dbReference type="InterPro" id="IPR014757">
    <property type="entry name" value="Tscrpt_reg_IclR_C"/>
</dbReference>
<dbReference type="SUPFAM" id="SSF46785">
    <property type="entry name" value="Winged helix' DNA-binding domain"/>
    <property type="match status" value="1"/>
</dbReference>
<dbReference type="InterPro" id="IPR050707">
    <property type="entry name" value="HTH_MetabolicPath_Reg"/>
</dbReference>
<protein>
    <submittedName>
        <fullName evidence="6">IclR family transcriptional regulator</fullName>
    </submittedName>
</protein>
<keyword evidence="3" id="KW-0804">Transcription</keyword>
<dbReference type="SMART" id="SM00346">
    <property type="entry name" value="HTH_ICLR"/>
    <property type="match status" value="1"/>
</dbReference>
<name>A0ABW1MST3_9ACTN</name>
<keyword evidence="1" id="KW-0805">Transcription regulation</keyword>
<dbReference type="InterPro" id="IPR029016">
    <property type="entry name" value="GAF-like_dom_sf"/>
</dbReference>
<evidence type="ECO:0000256" key="3">
    <source>
        <dbReference type="ARBA" id="ARBA00023163"/>
    </source>
</evidence>
<dbReference type="Pfam" id="PF01614">
    <property type="entry name" value="IclR_C"/>
    <property type="match status" value="1"/>
</dbReference>
<dbReference type="Proteomes" id="UP001596139">
    <property type="component" value="Unassembled WGS sequence"/>
</dbReference>
<gene>
    <name evidence="6" type="ORF">ACFP4F_28380</name>
</gene>
<dbReference type="Pfam" id="PF09339">
    <property type="entry name" value="HTH_IclR"/>
    <property type="match status" value="1"/>
</dbReference>
<organism evidence="6 7">
    <name type="scientific">Streptomyces ochraceiscleroticus</name>
    <dbReference type="NCBI Taxonomy" id="47761"/>
    <lineage>
        <taxon>Bacteria</taxon>
        <taxon>Bacillati</taxon>
        <taxon>Actinomycetota</taxon>
        <taxon>Actinomycetes</taxon>
        <taxon>Kitasatosporales</taxon>
        <taxon>Streptomycetaceae</taxon>
        <taxon>Streptomyces</taxon>
    </lineage>
</organism>
<dbReference type="PROSITE" id="PS51078">
    <property type="entry name" value="ICLR_ED"/>
    <property type="match status" value="1"/>
</dbReference>
<comment type="caution">
    <text evidence="6">The sequence shown here is derived from an EMBL/GenBank/DDBJ whole genome shotgun (WGS) entry which is preliminary data.</text>
</comment>
<dbReference type="Gene3D" id="3.30.450.40">
    <property type="match status" value="1"/>
</dbReference>
<dbReference type="SUPFAM" id="SSF55781">
    <property type="entry name" value="GAF domain-like"/>
    <property type="match status" value="1"/>
</dbReference>
<evidence type="ECO:0000256" key="1">
    <source>
        <dbReference type="ARBA" id="ARBA00023015"/>
    </source>
</evidence>
<feature type="domain" description="IclR-ED" evidence="5">
    <location>
        <begin position="80"/>
        <end position="253"/>
    </location>
</feature>
<proteinExistence type="predicted"/>
<dbReference type="EMBL" id="JBHSPX010000008">
    <property type="protein sequence ID" value="MFC6066440.1"/>
    <property type="molecule type" value="Genomic_DNA"/>
</dbReference>
<evidence type="ECO:0000256" key="2">
    <source>
        <dbReference type="ARBA" id="ARBA00023125"/>
    </source>
</evidence>
<dbReference type="RefSeq" id="WP_051862402.1">
    <property type="nucleotide sequence ID" value="NZ_JBHSPX010000008.1"/>
</dbReference>
<dbReference type="InterPro" id="IPR036388">
    <property type="entry name" value="WH-like_DNA-bd_sf"/>
</dbReference>
<sequence>MEQGNGASRRGKRPKSGEPVVDRALSLLAAFGSEHRALGLNELSRRAGLPPSTASRLTARLLRWGALERDDHGRYVIGLRLFEVASLAPRSHGLREAALPYLEDLHEITRQHVLLAVRDGDEALLVERLSAHGAVEIAYRVGGRLPLHETGVGLVLLAAADPGYRAEWIDRLEPSSAALRLRRRLAEVRNAGLAVFERQRPAPVCSVAVPIRGRGEQVVAAVSIVVPAGARKARAYEQVVRATAMAISRGLGARGTRSHA</sequence>
<dbReference type="PANTHER" id="PTHR30136:SF24">
    <property type="entry name" value="HTH-TYPE TRANSCRIPTIONAL REPRESSOR ALLR"/>
    <property type="match status" value="1"/>
</dbReference>
<evidence type="ECO:0000259" key="4">
    <source>
        <dbReference type="PROSITE" id="PS51077"/>
    </source>
</evidence>
<dbReference type="Gene3D" id="1.10.10.10">
    <property type="entry name" value="Winged helix-like DNA-binding domain superfamily/Winged helix DNA-binding domain"/>
    <property type="match status" value="1"/>
</dbReference>
<feature type="domain" description="HTH iclR-type" evidence="4">
    <location>
        <begin position="18"/>
        <end position="79"/>
    </location>
</feature>
<reference evidence="7" key="1">
    <citation type="journal article" date="2019" name="Int. J. Syst. Evol. Microbiol.">
        <title>The Global Catalogue of Microorganisms (GCM) 10K type strain sequencing project: providing services to taxonomists for standard genome sequencing and annotation.</title>
        <authorList>
            <consortium name="The Broad Institute Genomics Platform"/>
            <consortium name="The Broad Institute Genome Sequencing Center for Infectious Disease"/>
            <person name="Wu L."/>
            <person name="Ma J."/>
        </authorList>
    </citation>
    <scope>NUCLEOTIDE SEQUENCE [LARGE SCALE GENOMIC DNA]</scope>
    <source>
        <strain evidence="7">CGMCC 1.15180</strain>
    </source>
</reference>